<evidence type="ECO:0000256" key="3">
    <source>
        <dbReference type="ARBA" id="ARBA00023163"/>
    </source>
</evidence>
<dbReference type="Pfam" id="PF00356">
    <property type="entry name" value="LacI"/>
    <property type="match status" value="1"/>
</dbReference>
<keyword evidence="3" id="KW-0804">Transcription</keyword>
<evidence type="ECO:0000313" key="6">
    <source>
        <dbReference type="Proteomes" id="UP000824229"/>
    </source>
</evidence>
<dbReference type="SUPFAM" id="SSF53822">
    <property type="entry name" value="Periplasmic binding protein-like I"/>
    <property type="match status" value="1"/>
</dbReference>
<dbReference type="PANTHER" id="PTHR30146:SF109">
    <property type="entry name" value="HTH-TYPE TRANSCRIPTIONAL REGULATOR GALS"/>
    <property type="match status" value="1"/>
</dbReference>
<keyword evidence="1" id="KW-0805">Transcription regulation</keyword>
<dbReference type="SMART" id="SM00354">
    <property type="entry name" value="HTH_LACI"/>
    <property type="match status" value="1"/>
</dbReference>
<evidence type="ECO:0000256" key="2">
    <source>
        <dbReference type="ARBA" id="ARBA00023125"/>
    </source>
</evidence>
<protein>
    <submittedName>
        <fullName evidence="5">LacI family transcriptional regulator</fullName>
    </submittedName>
</protein>
<sequence length="354" mass="39820">MSKVTIHDVATLAEVSPATVSRVLNGASVKEDLAKRTYDAIETLGYQVKSRKKHNAKENVFLIGVIVPDISSPFYSEIISGILKESFIYGYEVVIKSSESLQQREKECLEQLAKLPLNALIYYPIATIDPLYTMPFYEDIAIVIGGRENMNTPYAHVYFDNEKAGYLATKYLAKLGKKRIYYLGPIHQLEKPITSFEELLTLQDGPNKGFYVSLKRFEGYKKALEEENLPLDFNLVSLCGYTWQDGYDAARDIVTKMLDVDAIIAVNDVVATGILKFLKEQGIRVPEDISVIGYDNRSVAQISVPLLTTIDQNAYELGRECVINVMKQVTEKQIENKLLDVELIIRHSTAATNI</sequence>
<dbReference type="InterPro" id="IPR046335">
    <property type="entry name" value="LacI/GalR-like_sensor"/>
</dbReference>
<gene>
    <name evidence="5" type="ORF">H9872_05455</name>
</gene>
<dbReference type="Pfam" id="PF13377">
    <property type="entry name" value="Peripla_BP_3"/>
    <property type="match status" value="1"/>
</dbReference>
<dbReference type="EMBL" id="JAHLFQ010000120">
    <property type="protein sequence ID" value="MBU3804181.1"/>
    <property type="molecule type" value="Genomic_DNA"/>
</dbReference>
<comment type="caution">
    <text evidence="5">The sequence shown here is derived from an EMBL/GenBank/DDBJ whole genome shotgun (WGS) entry which is preliminary data.</text>
</comment>
<dbReference type="InterPro" id="IPR028082">
    <property type="entry name" value="Peripla_BP_I"/>
</dbReference>
<dbReference type="SUPFAM" id="SSF47413">
    <property type="entry name" value="lambda repressor-like DNA-binding domains"/>
    <property type="match status" value="1"/>
</dbReference>
<feature type="domain" description="HTH lacI-type" evidence="4">
    <location>
        <begin position="4"/>
        <end position="57"/>
    </location>
</feature>
<dbReference type="PROSITE" id="PS50932">
    <property type="entry name" value="HTH_LACI_2"/>
    <property type="match status" value="1"/>
</dbReference>
<dbReference type="PANTHER" id="PTHR30146">
    <property type="entry name" value="LACI-RELATED TRANSCRIPTIONAL REPRESSOR"/>
    <property type="match status" value="1"/>
</dbReference>
<organism evidence="5 6">
    <name type="scientific">Candidatus Cellulosilyticum pullistercoris</name>
    <dbReference type="NCBI Taxonomy" id="2838521"/>
    <lineage>
        <taxon>Bacteria</taxon>
        <taxon>Bacillati</taxon>
        <taxon>Bacillota</taxon>
        <taxon>Clostridia</taxon>
        <taxon>Lachnospirales</taxon>
        <taxon>Cellulosilyticaceae</taxon>
        <taxon>Cellulosilyticum</taxon>
    </lineage>
</organism>
<dbReference type="GO" id="GO:0003700">
    <property type="term" value="F:DNA-binding transcription factor activity"/>
    <property type="evidence" value="ECO:0007669"/>
    <property type="project" value="TreeGrafter"/>
</dbReference>
<accession>A0A9E2NL52</accession>
<dbReference type="InterPro" id="IPR000843">
    <property type="entry name" value="HTH_LacI"/>
</dbReference>
<dbReference type="CDD" id="cd06267">
    <property type="entry name" value="PBP1_LacI_sugar_binding-like"/>
    <property type="match status" value="1"/>
</dbReference>
<dbReference type="Proteomes" id="UP000824229">
    <property type="component" value="Unassembled WGS sequence"/>
</dbReference>
<keyword evidence="2" id="KW-0238">DNA-binding</keyword>
<dbReference type="GO" id="GO:0000976">
    <property type="term" value="F:transcription cis-regulatory region binding"/>
    <property type="evidence" value="ECO:0007669"/>
    <property type="project" value="TreeGrafter"/>
</dbReference>
<reference evidence="5" key="1">
    <citation type="journal article" date="2021" name="PeerJ">
        <title>Extensive microbial diversity within the chicken gut microbiome revealed by metagenomics and culture.</title>
        <authorList>
            <person name="Gilroy R."/>
            <person name="Ravi A."/>
            <person name="Getino M."/>
            <person name="Pursley I."/>
            <person name="Horton D.L."/>
            <person name="Alikhan N.F."/>
            <person name="Baker D."/>
            <person name="Gharbi K."/>
            <person name="Hall N."/>
            <person name="Watson M."/>
            <person name="Adriaenssens E.M."/>
            <person name="Foster-Nyarko E."/>
            <person name="Jarju S."/>
            <person name="Secka A."/>
            <person name="Antonio M."/>
            <person name="Oren A."/>
            <person name="Chaudhuri R.R."/>
            <person name="La Ragione R."/>
            <person name="Hildebrand F."/>
            <person name="Pallen M.J."/>
        </authorList>
    </citation>
    <scope>NUCLEOTIDE SEQUENCE</scope>
    <source>
        <strain evidence="5">B5-657</strain>
    </source>
</reference>
<dbReference type="AlphaFoldDB" id="A0A9E2NL52"/>
<evidence type="ECO:0000313" key="5">
    <source>
        <dbReference type="EMBL" id="MBU3804181.1"/>
    </source>
</evidence>
<dbReference type="CDD" id="cd01392">
    <property type="entry name" value="HTH_LacI"/>
    <property type="match status" value="1"/>
</dbReference>
<proteinExistence type="predicted"/>
<reference evidence="5" key="2">
    <citation type="submission" date="2021-04" db="EMBL/GenBank/DDBJ databases">
        <authorList>
            <person name="Gilroy R."/>
        </authorList>
    </citation>
    <scope>NUCLEOTIDE SEQUENCE</scope>
    <source>
        <strain evidence="5">B5-657</strain>
    </source>
</reference>
<dbReference type="Gene3D" id="3.40.50.2300">
    <property type="match status" value="2"/>
</dbReference>
<name>A0A9E2NL52_9FIRM</name>
<dbReference type="InterPro" id="IPR010982">
    <property type="entry name" value="Lambda_DNA-bd_dom_sf"/>
</dbReference>
<evidence type="ECO:0000259" key="4">
    <source>
        <dbReference type="PROSITE" id="PS50932"/>
    </source>
</evidence>
<evidence type="ECO:0000256" key="1">
    <source>
        <dbReference type="ARBA" id="ARBA00023015"/>
    </source>
</evidence>
<dbReference type="Gene3D" id="1.10.260.40">
    <property type="entry name" value="lambda repressor-like DNA-binding domains"/>
    <property type="match status" value="1"/>
</dbReference>
<dbReference type="PROSITE" id="PS00356">
    <property type="entry name" value="HTH_LACI_1"/>
    <property type="match status" value="1"/>
</dbReference>